<keyword evidence="1" id="KW-0812">Transmembrane</keyword>
<evidence type="ECO:0000313" key="4">
    <source>
        <dbReference type="Proteomes" id="UP000316008"/>
    </source>
</evidence>
<protein>
    <submittedName>
        <fullName evidence="3">CPBP family intramembrane metalloprotease</fullName>
    </submittedName>
</protein>
<dbReference type="EMBL" id="VLPL01000001">
    <property type="protein sequence ID" value="TSJ47922.1"/>
    <property type="molecule type" value="Genomic_DNA"/>
</dbReference>
<dbReference type="InterPro" id="IPR003675">
    <property type="entry name" value="Rce1/LyrA-like_dom"/>
</dbReference>
<organism evidence="3 4">
    <name type="scientific">Fluviicola chungangensis</name>
    <dbReference type="NCBI Taxonomy" id="2597671"/>
    <lineage>
        <taxon>Bacteria</taxon>
        <taxon>Pseudomonadati</taxon>
        <taxon>Bacteroidota</taxon>
        <taxon>Flavobacteriia</taxon>
        <taxon>Flavobacteriales</taxon>
        <taxon>Crocinitomicaceae</taxon>
        <taxon>Fluviicola</taxon>
    </lineage>
</organism>
<dbReference type="OrthoDB" id="6301065at2"/>
<feature type="transmembrane region" description="Helical" evidence="1">
    <location>
        <begin position="142"/>
        <end position="159"/>
    </location>
</feature>
<keyword evidence="3" id="KW-0482">Metalloprotease</keyword>
<dbReference type="GO" id="GO:0004175">
    <property type="term" value="F:endopeptidase activity"/>
    <property type="evidence" value="ECO:0007669"/>
    <property type="project" value="UniProtKB-ARBA"/>
</dbReference>
<reference evidence="3 4" key="1">
    <citation type="submission" date="2019-07" db="EMBL/GenBank/DDBJ databases">
        <authorList>
            <person name="Huq M.A."/>
        </authorList>
    </citation>
    <scope>NUCLEOTIDE SEQUENCE [LARGE SCALE GENOMIC DNA]</scope>
    <source>
        <strain evidence="3 4">MAH-3</strain>
    </source>
</reference>
<keyword evidence="3" id="KW-0645">Protease</keyword>
<proteinExistence type="predicted"/>
<keyword evidence="1" id="KW-1133">Transmembrane helix</keyword>
<feature type="transmembrane region" description="Helical" evidence="1">
    <location>
        <begin position="82"/>
        <end position="105"/>
    </location>
</feature>
<evidence type="ECO:0000259" key="2">
    <source>
        <dbReference type="Pfam" id="PF02517"/>
    </source>
</evidence>
<dbReference type="Proteomes" id="UP000316008">
    <property type="component" value="Unassembled WGS sequence"/>
</dbReference>
<keyword evidence="1" id="KW-0472">Membrane</keyword>
<feature type="domain" description="CAAX prenyl protease 2/Lysostaphin resistance protein A-like" evidence="2">
    <location>
        <begin position="111"/>
        <end position="204"/>
    </location>
</feature>
<dbReference type="GO" id="GO:0008237">
    <property type="term" value="F:metallopeptidase activity"/>
    <property type="evidence" value="ECO:0007669"/>
    <property type="project" value="UniProtKB-KW"/>
</dbReference>
<feature type="transmembrane region" description="Helical" evidence="1">
    <location>
        <begin position="7"/>
        <end position="25"/>
    </location>
</feature>
<feature type="transmembrane region" description="Helical" evidence="1">
    <location>
        <begin position="192"/>
        <end position="211"/>
    </location>
</feature>
<evidence type="ECO:0000313" key="3">
    <source>
        <dbReference type="EMBL" id="TSJ47922.1"/>
    </source>
</evidence>
<keyword evidence="3" id="KW-0378">Hydrolase</keyword>
<feature type="transmembrane region" description="Helical" evidence="1">
    <location>
        <begin position="111"/>
        <end position="130"/>
    </location>
</feature>
<comment type="caution">
    <text evidence="3">The sequence shown here is derived from an EMBL/GenBank/DDBJ whole genome shotgun (WGS) entry which is preliminary data.</text>
</comment>
<gene>
    <name evidence="3" type="ORF">FO442_01975</name>
</gene>
<dbReference type="GO" id="GO:0006508">
    <property type="term" value="P:proteolysis"/>
    <property type="evidence" value="ECO:0007669"/>
    <property type="project" value="UniProtKB-KW"/>
</dbReference>
<sequence>MSRSLSVIAITLLSFGLYFFLSQSYFSELRTWINKSVPDLGISHVLVYLIVSLPIVFGASVINEFKRCQTTLGLNRSITKGILFPLICTIPMVVGFAICFSWNKNLSTDELIIAGFAAAFFEEFIFRGFLFGQLFRFTKLGFIPSILLGALLFAAMHLYQSRELATLIGVFATTFMGAILFSWLFAEWNYNLWIPIFLHLFMNLAWMLFAVSDNAFGGVYANIFRIITIALAIVLTLAYKKKKRVPLNINKETIWMKNRN</sequence>
<dbReference type="GO" id="GO:0080120">
    <property type="term" value="P:CAAX-box protein maturation"/>
    <property type="evidence" value="ECO:0007669"/>
    <property type="project" value="UniProtKB-ARBA"/>
</dbReference>
<keyword evidence="4" id="KW-1185">Reference proteome</keyword>
<feature type="transmembrane region" description="Helical" evidence="1">
    <location>
        <begin position="165"/>
        <end position="185"/>
    </location>
</feature>
<name>A0A556N6W0_9FLAO</name>
<dbReference type="RefSeq" id="WP_144331457.1">
    <property type="nucleotide sequence ID" value="NZ_VLPL01000001.1"/>
</dbReference>
<evidence type="ECO:0000256" key="1">
    <source>
        <dbReference type="SAM" id="Phobius"/>
    </source>
</evidence>
<accession>A0A556N6W0</accession>
<feature type="transmembrane region" description="Helical" evidence="1">
    <location>
        <begin position="45"/>
        <end position="62"/>
    </location>
</feature>
<dbReference type="Pfam" id="PF02517">
    <property type="entry name" value="Rce1-like"/>
    <property type="match status" value="1"/>
</dbReference>
<dbReference type="AlphaFoldDB" id="A0A556N6W0"/>
<feature type="transmembrane region" description="Helical" evidence="1">
    <location>
        <begin position="217"/>
        <end position="239"/>
    </location>
</feature>